<keyword evidence="2" id="KW-1185">Reference proteome</keyword>
<evidence type="ECO:0000313" key="2">
    <source>
        <dbReference type="Proteomes" id="UP000008461"/>
    </source>
</evidence>
<dbReference type="AlphaFoldDB" id="F4L0H7"/>
<dbReference type="STRING" id="760192.Halhy_0580"/>
<sequence length="360" mass="40232">MSPGDNLHIKYPVLFSVKVLQHYFLDFMDILFDDLPADKQVRILAKYDVRKIWEIQPTPQTEHWLKGRSLVFKKNALGFVVLAGNNGLVGDANHLMENESLRFVIKVIDPYFFQYSAGFLTMEKVKIEKSLKPDVPDRYFKNVYKLGNATASQYPFLAQTPNLYNSGLEYAPDTIVKDLAAGDFFIAKQLVASGSAPQNVTNLNWLKLAPLAPGTPMHYVSSADLVEGLELGEDIPTDAFALIEIKGGHALGAFSLYDAGGTMRSPEFEIRVKNRHTWWRHSLPPQTTGPLTSIVQQDAFPLTAQGKRALNLTFKVDNGSPGTTKNVEKKDVENPNGVTPLLYEKQAGKVQRLLSDMYIQ</sequence>
<reference evidence="1 2" key="1">
    <citation type="journal article" date="2011" name="Stand. Genomic Sci.">
        <title>Complete genome sequence of Haliscomenobacter hydrossis type strain (O).</title>
        <authorList>
            <consortium name="US DOE Joint Genome Institute (JGI-PGF)"/>
            <person name="Daligault H."/>
            <person name="Lapidus A."/>
            <person name="Zeytun A."/>
            <person name="Nolan M."/>
            <person name="Lucas S."/>
            <person name="Del Rio T.G."/>
            <person name="Tice H."/>
            <person name="Cheng J.F."/>
            <person name="Tapia R."/>
            <person name="Han C."/>
            <person name="Goodwin L."/>
            <person name="Pitluck S."/>
            <person name="Liolios K."/>
            <person name="Pagani I."/>
            <person name="Ivanova N."/>
            <person name="Huntemann M."/>
            <person name="Mavromatis K."/>
            <person name="Mikhailova N."/>
            <person name="Pati A."/>
            <person name="Chen A."/>
            <person name="Palaniappan K."/>
            <person name="Land M."/>
            <person name="Hauser L."/>
            <person name="Brambilla E.M."/>
            <person name="Rohde M."/>
            <person name="Verbarg S."/>
            <person name="Goker M."/>
            <person name="Bristow J."/>
            <person name="Eisen J.A."/>
            <person name="Markowitz V."/>
            <person name="Hugenholtz P."/>
            <person name="Kyrpides N.C."/>
            <person name="Klenk H.P."/>
            <person name="Woyke T."/>
        </authorList>
    </citation>
    <scope>NUCLEOTIDE SEQUENCE [LARGE SCALE GENOMIC DNA]</scope>
    <source>
        <strain evidence="2">ATCC 27775 / DSM 1100 / LMG 10767 / O</strain>
    </source>
</reference>
<proteinExistence type="predicted"/>
<accession>F4L0H7</accession>
<protein>
    <submittedName>
        <fullName evidence="1">Uncharacterized protein</fullName>
    </submittedName>
</protein>
<reference key="2">
    <citation type="submission" date="2011-04" db="EMBL/GenBank/DDBJ databases">
        <title>Complete sequence of chromosome of Haliscomenobacter hydrossis DSM 1100.</title>
        <authorList>
            <consortium name="US DOE Joint Genome Institute (JGI-PGF)"/>
            <person name="Lucas S."/>
            <person name="Han J."/>
            <person name="Lapidus A."/>
            <person name="Bruce D."/>
            <person name="Goodwin L."/>
            <person name="Pitluck S."/>
            <person name="Peters L."/>
            <person name="Kyrpides N."/>
            <person name="Mavromatis K."/>
            <person name="Ivanova N."/>
            <person name="Ovchinnikova G."/>
            <person name="Pagani I."/>
            <person name="Daligault H."/>
            <person name="Detter J.C."/>
            <person name="Han C."/>
            <person name="Land M."/>
            <person name="Hauser L."/>
            <person name="Markowitz V."/>
            <person name="Cheng J.-F."/>
            <person name="Hugenholtz P."/>
            <person name="Woyke T."/>
            <person name="Wu D."/>
            <person name="Verbarg S."/>
            <person name="Frueling A."/>
            <person name="Brambilla E."/>
            <person name="Klenk H.-P."/>
            <person name="Eisen J.A."/>
        </authorList>
    </citation>
    <scope>NUCLEOTIDE SEQUENCE</scope>
    <source>
        <strain>DSM 1100</strain>
    </source>
</reference>
<dbReference type="Proteomes" id="UP000008461">
    <property type="component" value="Chromosome"/>
</dbReference>
<gene>
    <name evidence="1" type="ordered locus">Halhy_0580</name>
</gene>
<organism evidence="1 2">
    <name type="scientific">Haliscomenobacter hydrossis (strain ATCC 27775 / DSM 1100 / LMG 10767 / O)</name>
    <dbReference type="NCBI Taxonomy" id="760192"/>
    <lineage>
        <taxon>Bacteria</taxon>
        <taxon>Pseudomonadati</taxon>
        <taxon>Bacteroidota</taxon>
        <taxon>Saprospiria</taxon>
        <taxon>Saprospirales</taxon>
        <taxon>Haliscomenobacteraceae</taxon>
        <taxon>Haliscomenobacter</taxon>
    </lineage>
</organism>
<name>F4L0H7_HALH1</name>
<dbReference type="KEGG" id="hhy:Halhy_0580"/>
<dbReference type="HOGENOM" id="CLU_828489_0_0_10"/>
<dbReference type="OrthoDB" id="583528at2"/>
<dbReference type="RefSeq" id="WP_013763053.1">
    <property type="nucleotide sequence ID" value="NC_015510.1"/>
</dbReference>
<evidence type="ECO:0000313" key="1">
    <source>
        <dbReference type="EMBL" id="AEE48489.1"/>
    </source>
</evidence>
<dbReference type="EMBL" id="CP002691">
    <property type="protein sequence ID" value="AEE48489.1"/>
    <property type="molecule type" value="Genomic_DNA"/>
</dbReference>